<reference evidence="4 5" key="1">
    <citation type="submission" date="2022-06" db="EMBL/GenBank/DDBJ databases">
        <title>Genomic Encyclopedia of Archaeal and Bacterial Type Strains, Phase II (KMG-II): from individual species to whole genera.</title>
        <authorList>
            <person name="Goeker M."/>
        </authorList>
    </citation>
    <scope>NUCLEOTIDE SEQUENCE [LARGE SCALE GENOMIC DNA]</scope>
    <source>
        <strain evidence="4 5">DSM 45037</strain>
    </source>
</reference>
<dbReference type="SMART" id="SM00421">
    <property type="entry name" value="HTH_LUXR"/>
    <property type="match status" value="1"/>
</dbReference>
<keyword evidence="2" id="KW-0067">ATP-binding</keyword>
<dbReference type="SUPFAM" id="SSF46894">
    <property type="entry name" value="C-terminal effector domain of the bipartite response regulators"/>
    <property type="match status" value="1"/>
</dbReference>
<dbReference type="PROSITE" id="PS50043">
    <property type="entry name" value="HTH_LUXR_2"/>
    <property type="match status" value="1"/>
</dbReference>
<dbReference type="InterPro" id="IPR000792">
    <property type="entry name" value="Tscrpt_reg_LuxR_C"/>
</dbReference>
<comment type="caution">
    <text evidence="4">The sequence shown here is derived from an EMBL/GenBank/DDBJ whole genome shotgun (WGS) entry which is preliminary data.</text>
</comment>
<dbReference type="Gene3D" id="1.25.40.10">
    <property type="entry name" value="Tetratricopeptide repeat domain"/>
    <property type="match status" value="1"/>
</dbReference>
<dbReference type="PRINTS" id="PR00038">
    <property type="entry name" value="HTHLUXR"/>
</dbReference>
<evidence type="ECO:0000256" key="1">
    <source>
        <dbReference type="ARBA" id="ARBA00022741"/>
    </source>
</evidence>
<dbReference type="InterPro" id="IPR016032">
    <property type="entry name" value="Sig_transdc_resp-reg_C-effctor"/>
</dbReference>
<gene>
    <name evidence="4" type="ORF">LX12_001810</name>
</gene>
<evidence type="ECO:0000256" key="2">
    <source>
        <dbReference type="ARBA" id="ARBA00022840"/>
    </source>
</evidence>
<protein>
    <submittedName>
        <fullName evidence="4">Regulatory protein, luxR family</fullName>
    </submittedName>
</protein>
<dbReference type="Proteomes" id="UP001205740">
    <property type="component" value="Unassembled WGS sequence"/>
</dbReference>
<dbReference type="PANTHER" id="PTHR16305:SF35">
    <property type="entry name" value="TRANSCRIPTIONAL ACTIVATOR DOMAIN"/>
    <property type="match status" value="1"/>
</dbReference>
<dbReference type="InterPro" id="IPR011990">
    <property type="entry name" value="TPR-like_helical_dom_sf"/>
</dbReference>
<feature type="domain" description="HTH luxR-type" evidence="3">
    <location>
        <begin position="819"/>
        <end position="884"/>
    </location>
</feature>
<organism evidence="4 5">
    <name type="scientific">Williamsia serinedens</name>
    <dbReference type="NCBI Taxonomy" id="391736"/>
    <lineage>
        <taxon>Bacteria</taxon>
        <taxon>Bacillati</taxon>
        <taxon>Actinomycetota</taxon>
        <taxon>Actinomycetes</taxon>
        <taxon>Mycobacteriales</taxon>
        <taxon>Nocardiaceae</taxon>
        <taxon>Williamsia</taxon>
    </lineage>
</organism>
<keyword evidence="1" id="KW-0547">Nucleotide-binding</keyword>
<dbReference type="Pfam" id="PF00196">
    <property type="entry name" value="GerE"/>
    <property type="match status" value="1"/>
</dbReference>
<dbReference type="SUPFAM" id="SSF48452">
    <property type="entry name" value="TPR-like"/>
    <property type="match status" value="3"/>
</dbReference>
<accession>A0ABT1H204</accession>
<evidence type="ECO:0000259" key="3">
    <source>
        <dbReference type="PROSITE" id="PS50043"/>
    </source>
</evidence>
<proteinExistence type="predicted"/>
<keyword evidence="5" id="KW-1185">Reference proteome</keyword>
<dbReference type="InterPro" id="IPR036388">
    <property type="entry name" value="WH-like_DNA-bd_sf"/>
</dbReference>
<dbReference type="PROSITE" id="PS00622">
    <property type="entry name" value="HTH_LUXR_1"/>
    <property type="match status" value="1"/>
</dbReference>
<dbReference type="PANTHER" id="PTHR16305">
    <property type="entry name" value="TESTICULAR SOLUBLE ADENYLYL CYCLASE"/>
    <property type="match status" value="1"/>
</dbReference>
<name>A0ABT1H204_9NOCA</name>
<evidence type="ECO:0000313" key="4">
    <source>
        <dbReference type="EMBL" id="MCP2160623.1"/>
    </source>
</evidence>
<dbReference type="InterPro" id="IPR027417">
    <property type="entry name" value="P-loop_NTPase"/>
</dbReference>
<sequence length="894" mass="95070">MGLDGPLTALRERLATARARSTCVVVDADAGVGLTTLLRAFVDGLGGDDGVHTARGLAWETSVTEAVLHQLVRGDVDGHDDLVGRLGCRSRQVTAVVVDDAHLADASSLRHLAGAVRHDPDAHLLLVLGRHRLPDADPVVLTVLDAAGDTVVDLPPLSPDDVAELAGRHGVALRPSTAAHLTRHTRGAPRAVVALLRELPRETWAQSTGPLPAPRHIRAVVQATLDAADAPTRRLVETVAVLGEPTPLPVVAEILGLSDPLAVVDAAAGAGLITARDGPGGTDLDAADPMARAAVLEGMTRTAVAAAHTTIAEAVAASDPSRALAHRARATPLPDPNLAARLTSAADHSGATGAWSTAATLFGLASRLTTDIQDRESTFLRAVDAQISAGDIASAADHLAAVESLRETPLRNSVLGYLAILRGRPEEASARLRRAWEMVRPAHDPESAATVCHRQVLHSLARCDGRRLVRWADEAVTLVGADHPVAVEVGAIRGLGLGATGRMREALVGYENLWDHNRVGPVGQRVQMGAGWLHLAADDVARARTELETAIPTDHLGGSTRIALWAHSWLARTCFVTGDWPAAMRAAQAGLALADRTGTRLMVPLLSWTVAQIGALRGDWETAERALRQGDSGSQDYEIMRVPAALARAAVAEARADYAAVLRALSPLTESWAPEDIVEPGFWPWPDVYGNALVMEGRLDDAETFLSPHERRARDRGHRSAQARLAYVRGRLLGARGEIDAAVDVFDDALATLVDLPLLHDRARVAFAYGQTLRRAGRRRDADVVITEARDHFRALGAITYVARCDRELKAGGVRAVIADRPHDALTPQEDAVAALVATGMTNREVAAELFLSVKTVQYHLTRVYAKLGIRSRAELAARRAQDGTTEPVTVEPG</sequence>
<dbReference type="CDD" id="cd06170">
    <property type="entry name" value="LuxR_C_like"/>
    <property type="match status" value="1"/>
</dbReference>
<dbReference type="SUPFAM" id="SSF52540">
    <property type="entry name" value="P-loop containing nucleoside triphosphate hydrolases"/>
    <property type="match status" value="1"/>
</dbReference>
<dbReference type="EMBL" id="JAMTCG010000003">
    <property type="protein sequence ID" value="MCP2160623.1"/>
    <property type="molecule type" value="Genomic_DNA"/>
</dbReference>
<dbReference type="Gene3D" id="1.10.10.10">
    <property type="entry name" value="Winged helix-like DNA-binding domain superfamily/Winged helix DNA-binding domain"/>
    <property type="match status" value="1"/>
</dbReference>
<evidence type="ECO:0000313" key="5">
    <source>
        <dbReference type="Proteomes" id="UP001205740"/>
    </source>
</evidence>